<dbReference type="EMBL" id="JAPQKS010000004">
    <property type="protein sequence ID" value="KAJ5233059.1"/>
    <property type="molecule type" value="Genomic_DNA"/>
</dbReference>
<dbReference type="Proteomes" id="UP001150941">
    <property type="component" value="Unassembled WGS sequence"/>
</dbReference>
<keyword evidence="4" id="KW-1185">Reference proteome</keyword>
<protein>
    <submittedName>
        <fullName evidence="3">Uncharacterized protein</fullName>
    </submittedName>
</protein>
<evidence type="ECO:0000256" key="1">
    <source>
        <dbReference type="SAM" id="Coils"/>
    </source>
</evidence>
<name>A0A9W9P038_9EURO</name>
<feature type="compositionally biased region" description="Polar residues" evidence="2">
    <location>
        <begin position="27"/>
        <end position="48"/>
    </location>
</feature>
<keyword evidence="1" id="KW-0175">Coiled coil</keyword>
<feature type="region of interest" description="Disordered" evidence="2">
    <location>
        <begin position="1"/>
        <end position="181"/>
    </location>
</feature>
<sequence>MTSDPTESTPRRPRATTTMLPAIASPSPHQLESPSGSSEHGPNGTSQEPLRHPKPLTPSDLHLMLEKEQESMVNRLTRELSALRQQTASVASTASSTSTLDQAADGPLGSPTFSNSTHSSRRQRSSSSLSSQNASIQHQSTASVTGIAPSRTADPSRPPFHIPHRTSVSQTHLGLSSNSPGRYEEVALHKAELEAARRENEQLRRRIRELELVLKKQKEDSMDPVDTQAG</sequence>
<reference evidence="3" key="1">
    <citation type="submission" date="2022-11" db="EMBL/GenBank/DDBJ databases">
        <authorList>
            <person name="Petersen C."/>
        </authorList>
    </citation>
    <scope>NUCLEOTIDE SEQUENCE</scope>
    <source>
        <strain evidence="3">IBT 19713</strain>
    </source>
</reference>
<feature type="compositionally biased region" description="Low complexity" evidence="2">
    <location>
        <begin position="125"/>
        <end position="135"/>
    </location>
</feature>
<gene>
    <name evidence="3" type="ORF">N7468_006015</name>
</gene>
<evidence type="ECO:0000313" key="3">
    <source>
        <dbReference type="EMBL" id="KAJ5233059.1"/>
    </source>
</evidence>
<feature type="coiled-coil region" evidence="1">
    <location>
        <begin position="186"/>
        <end position="220"/>
    </location>
</feature>
<proteinExistence type="predicted"/>
<reference evidence="3" key="2">
    <citation type="journal article" date="2023" name="IMA Fungus">
        <title>Comparative genomic study of the Penicillium genus elucidates a diverse pangenome and 15 lateral gene transfer events.</title>
        <authorList>
            <person name="Petersen C."/>
            <person name="Sorensen T."/>
            <person name="Nielsen M.R."/>
            <person name="Sondergaard T.E."/>
            <person name="Sorensen J.L."/>
            <person name="Fitzpatrick D.A."/>
            <person name="Frisvad J.C."/>
            <person name="Nielsen K.L."/>
        </authorList>
    </citation>
    <scope>NUCLEOTIDE SEQUENCE</scope>
    <source>
        <strain evidence="3">IBT 19713</strain>
    </source>
</reference>
<evidence type="ECO:0000313" key="4">
    <source>
        <dbReference type="Proteomes" id="UP001150941"/>
    </source>
</evidence>
<dbReference type="PANTHER" id="PTHR39610">
    <property type="entry name" value="BZIP DOMAIN-CONTAINING PROTEIN-RELATED"/>
    <property type="match status" value="1"/>
</dbReference>
<dbReference type="PANTHER" id="PTHR39610:SF1">
    <property type="match status" value="1"/>
</dbReference>
<accession>A0A9W9P038</accession>
<dbReference type="AlphaFoldDB" id="A0A9W9P038"/>
<evidence type="ECO:0000256" key="2">
    <source>
        <dbReference type="SAM" id="MobiDB-lite"/>
    </source>
</evidence>
<dbReference type="RefSeq" id="XP_058331051.1">
    <property type="nucleotide sequence ID" value="XM_058475311.1"/>
</dbReference>
<comment type="caution">
    <text evidence="3">The sequence shown here is derived from an EMBL/GenBank/DDBJ whole genome shotgun (WGS) entry which is preliminary data.</text>
</comment>
<dbReference type="GeneID" id="83202614"/>
<feature type="compositionally biased region" description="Polar residues" evidence="2">
    <location>
        <begin position="166"/>
        <end position="180"/>
    </location>
</feature>
<feature type="compositionally biased region" description="Low complexity" evidence="2">
    <location>
        <begin position="85"/>
        <end position="104"/>
    </location>
</feature>
<organism evidence="3 4">
    <name type="scientific">Penicillium chermesinum</name>
    <dbReference type="NCBI Taxonomy" id="63820"/>
    <lineage>
        <taxon>Eukaryota</taxon>
        <taxon>Fungi</taxon>
        <taxon>Dikarya</taxon>
        <taxon>Ascomycota</taxon>
        <taxon>Pezizomycotina</taxon>
        <taxon>Eurotiomycetes</taxon>
        <taxon>Eurotiomycetidae</taxon>
        <taxon>Eurotiales</taxon>
        <taxon>Aspergillaceae</taxon>
        <taxon>Penicillium</taxon>
    </lineage>
</organism>
<dbReference type="OrthoDB" id="5401654at2759"/>